<dbReference type="EMBL" id="JBJUIK010000006">
    <property type="protein sequence ID" value="KAL3524821.1"/>
    <property type="molecule type" value="Genomic_DNA"/>
</dbReference>
<reference evidence="1 2" key="1">
    <citation type="submission" date="2024-11" db="EMBL/GenBank/DDBJ databases">
        <title>A near-complete genome assembly of Cinchona calisaya.</title>
        <authorList>
            <person name="Lian D.C."/>
            <person name="Zhao X.W."/>
            <person name="Wei L."/>
        </authorList>
    </citation>
    <scope>NUCLEOTIDE SEQUENCE [LARGE SCALE GENOMIC DNA]</scope>
    <source>
        <tissue evidence="1">Nenye</tissue>
    </source>
</reference>
<dbReference type="InterPro" id="IPR036691">
    <property type="entry name" value="Endo/exonu/phosph_ase_sf"/>
</dbReference>
<evidence type="ECO:0000313" key="2">
    <source>
        <dbReference type="Proteomes" id="UP001630127"/>
    </source>
</evidence>
<evidence type="ECO:0000313" key="1">
    <source>
        <dbReference type="EMBL" id="KAL3524821.1"/>
    </source>
</evidence>
<protein>
    <recommendedName>
        <fullName evidence="3">Craniofacial development protein 2-like</fullName>
    </recommendedName>
</protein>
<dbReference type="SUPFAM" id="SSF56219">
    <property type="entry name" value="DNase I-like"/>
    <property type="match status" value="1"/>
</dbReference>
<accession>A0ABD2ZZC6</accession>
<comment type="caution">
    <text evidence="1">The sequence shown here is derived from an EMBL/GenBank/DDBJ whole genome shotgun (WGS) entry which is preliminary data.</text>
</comment>
<name>A0ABD2ZZC6_9GENT</name>
<dbReference type="Proteomes" id="UP001630127">
    <property type="component" value="Unassembled WGS sequence"/>
</dbReference>
<organism evidence="1 2">
    <name type="scientific">Cinchona calisaya</name>
    <dbReference type="NCBI Taxonomy" id="153742"/>
    <lineage>
        <taxon>Eukaryota</taxon>
        <taxon>Viridiplantae</taxon>
        <taxon>Streptophyta</taxon>
        <taxon>Embryophyta</taxon>
        <taxon>Tracheophyta</taxon>
        <taxon>Spermatophyta</taxon>
        <taxon>Magnoliopsida</taxon>
        <taxon>eudicotyledons</taxon>
        <taxon>Gunneridae</taxon>
        <taxon>Pentapetalae</taxon>
        <taxon>asterids</taxon>
        <taxon>lamiids</taxon>
        <taxon>Gentianales</taxon>
        <taxon>Rubiaceae</taxon>
        <taxon>Cinchonoideae</taxon>
        <taxon>Cinchoneae</taxon>
        <taxon>Cinchona</taxon>
    </lineage>
</organism>
<gene>
    <name evidence="1" type="ORF">ACH5RR_013193</name>
</gene>
<keyword evidence="2" id="KW-1185">Reference proteome</keyword>
<proteinExistence type="predicted"/>
<dbReference type="Gene3D" id="3.60.10.10">
    <property type="entry name" value="Endonuclease/exonuclease/phosphatase"/>
    <property type="match status" value="1"/>
</dbReference>
<sequence>MQGFSHNRGRVMEKKNVMKNRIRITTWNIETLTGKSMEVIDIMIRRKNNILYLQEKMGRRYGELLDNFGFKLWYSRVNKTRNEIGIIVDGPMKDDIVQVTRKAYRIMTLKLILGRKTIKIFSIYAPQIGLDESIKAKFWEDLDKFISSVPQEEQIFIGGDLNGHVRRDN</sequence>
<evidence type="ECO:0008006" key="3">
    <source>
        <dbReference type="Google" id="ProtNLM"/>
    </source>
</evidence>
<dbReference type="AlphaFoldDB" id="A0ABD2ZZC6"/>